<dbReference type="InterPro" id="IPR024084">
    <property type="entry name" value="IsoPropMal-DH-like_dom"/>
</dbReference>
<evidence type="ECO:0000256" key="12">
    <source>
        <dbReference type="ARBA" id="ARBA00023027"/>
    </source>
</evidence>
<dbReference type="GO" id="GO:0051287">
    <property type="term" value="F:NAD binding"/>
    <property type="evidence" value="ECO:0007669"/>
    <property type="project" value="InterPro"/>
</dbReference>
<comment type="cofactor">
    <cofactor evidence="2">
        <name>Mn(2+)</name>
        <dbReference type="ChEBI" id="CHEBI:29035"/>
    </cofactor>
</comment>
<dbReference type="PANTHER" id="PTHR42979">
    <property type="entry name" value="3-ISOPROPYLMALATE DEHYDROGENASE"/>
    <property type="match status" value="1"/>
</dbReference>
<evidence type="ECO:0000256" key="4">
    <source>
        <dbReference type="ARBA" id="ARBA00007769"/>
    </source>
</evidence>
<evidence type="ECO:0000256" key="9">
    <source>
        <dbReference type="ARBA" id="ARBA00022723"/>
    </source>
</evidence>
<dbReference type="Proteomes" id="UP001210211">
    <property type="component" value="Unassembled WGS sequence"/>
</dbReference>
<evidence type="ECO:0000256" key="13">
    <source>
        <dbReference type="ARBA" id="ARBA00023211"/>
    </source>
</evidence>
<keyword evidence="14 15" id="KW-0100">Branched-chain amino acid biosynthesis</keyword>
<reference evidence="17 18" key="1">
    <citation type="journal article" date="2022" name="Cell">
        <title>Repeat-based holocentromeres influence genome architecture and karyotype evolution.</title>
        <authorList>
            <person name="Hofstatter P.G."/>
            <person name="Thangavel G."/>
            <person name="Lux T."/>
            <person name="Neumann P."/>
            <person name="Vondrak T."/>
            <person name="Novak P."/>
            <person name="Zhang M."/>
            <person name="Costa L."/>
            <person name="Castellani M."/>
            <person name="Scott A."/>
            <person name="Toegelov H."/>
            <person name="Fuchs J."/>
            <person name="Mata-Sucre Y."/>
            <person name="Dias Y."/>
            <person name="Vanzela A.L.L."/>
            <person name="Huettel B."/>
            <person name="Almeida C.C.S."/>
            <person name="Simkova H."/>
            <person name="Souza G."/>
            <person name="Pedrosa-Harand A."/>
            <person name="Macas J."/>
            <person name="Mayer K.F.X."/>
            <person name="Houben A."/>
            <person name="Marques A."/>
        </authorList>
    </citation>
    <scope>NUCLEOTIDE SEQUENCE [LARGE SCALE GENOMIC DNA]</scope>
    <source>
        <strain evidence="17">RhyTen1mFocal</strain>
    </source>
</reference>
<dbReference type="SUPFAM" id="SSF53659">
    <property type="entry name" value="Isocitrate/Isopropylmalate dehydrogenase-like"/>
    <property type="match status" value="1"/>
</dbReference>
<evidence type="ECO:0000259" key="16">
    <source>
        <dbReference type="SMART" id="SM01329"/>
    </source>
</evidence>
<dbReference type="PANTHER" id="PTHR42979:SF1">
    <property type="entry name" value="3-ISOPROPYLMALATE DEHYDROGENASE"/>
    <property type="match status" value="1"/>
</dbReference>
<dbReference type="InterPro" id="IPR004429">
    <property type="entry name" value="Isopropylmalate_DH"/>
</dbReference>
<keyword evidence="7 15" id="KW-0432">Leucine biosynthesis</keyword>
<evidence type="ECO:0000313" key="17">
    <source>
        <dbReference type="EMBL" id="KAJ3698556.1"/>
    </source>
</evidence>
<comment type="catalytic activity">
    <reaction evidence="1 15">
        <text>(2R,3S)-3-isopropylmalate + NAD(+) = 4-methyl-2-oxopentanoate + CO2 + NADH</text>
        <dbReference type="Rhea" id="RHEA:32271"/>
        <dbReference type="ChEBI" id="CHEBI:16526"/>
        <dbReference type="ChEBI" id="CHEBI:17865"/>
        <dbReference type="ChEBI" id="CHEBI:35121"/>
        <dbReference type="ChEBI" id="CHEBI:57540"/>
        <dbReference type="ChEBI" id="CHEBI:57945"/>
        <dbReference type="EC" id="1.1.1.85"/>
    </reaction>
</comment>
<keyword evidence="13" id="KW-0464">Manganese</keyword>
<evidence type="ECO:0000256" key="1">
    <source>
        <dbReference type="ARBA" id="ARBA00000624"/>
    </source>
</evidence>
<evidence type="ECO:0000256" key="15">
    <source>
        <dbReference type="RuleBase" id="RU004445"/>
    </source>
</evidence>
<dbReference type="InterPro" id="IPR019818">
    <property type="entry name" value="IsoCit/isopropylmalate_DH_CS"/>
</dbReference>
<dbReference type="GO" id="GO:0009098">
    <property type="term" value="P:L-leucine biosynthetic process"/>
    <property type="evidence" value="ECO:0007669"/>
    <property type="project" value="UniProtKB-KW"/>
</dbReference>
<evidence type="ECO:0000256" key="8">
    <source>
        <dbReference type="ARBA" id="ARBA00022605"/>
    </source>
</evidence>
<keyword evidence="9 15" id="KW-0479">Metal-binding</keyword>
<sequence length="408" mass="43815">MAAMLANLVRPIRTPDFTRNKLSPTPSRTNFRCLASGKSGERSYTLTLLPGDGIGPEVVAVAKEVLSLTGSLEGIKFHFIEMPVGGSALDAVGVPLPDETLNTAKNSDAVLLGAIGGYKWDKNEKHLKPETGLLQLRDGLGVYANIRPAVVLPQLVDASTLKKEVAERVNLVIVRELTGGIYFGKPRGFGTNDNNEDIGFNTEKYSASEIDRIGRVGFEVARKRNGKLCSVDKANVLEASMLWRQRITMLASEYPDVELSHMYVDNAAMQLIRDPKQFDTIVTNNIFGDILSDEASMLTGSIGMLPSASIGESGPGLFEPIHGSAPDIAGQDKANPLATVLSAAMLLKYGLGEESAAKRIETAVIETLNRGFRTGDIFSSGTTLVGCKRMGEEVLKCVDSLMPASVTI</sequence>
<evidence type="ECO:0000256" key="11">
    <source>
        <dbReference type="ARBA" id="ARBA00023002"/>
    </source>
</evidence>
<dbReference type="GO" id="GO:0000287">
    <property type="term" value="F:magnesium ion binding"/>
    <property type="evidence" value="ECO:0007669"/>
    <property type="project" value="InterPro"/>
</dbReference>
<dbReference type="EC" id="1.1.1.85" evidence="6 15"/>
<dbReference type="AlphaFoldDB" id="A0AAD5ZIS6"/>
<organism evidence="17 18">
    <name type="scientific">Rhynchospora tenuis</name>
    <dbReference type="NCBI Taxonomy" id="198213"/>
    <lineage>
        <taxon>Eukaryota</taxon>
        <taxon>Viridiplantae</taxon>
        <taxon>Streptophyta</taxon>
        <taxon>Embryophyta</taxon>
        <taxon>Tracheophyta</taxon>
        <taxon>Spermatophyta</taxon>
        <taxon>Magnoliopsida</taxon>
        <taxon>Liliopsida</taxon>
        <taxon>Poales</taxon>
        <taxon>Cyperaceae</taxon>
        <taxon>Cyperoideae</taxon>
        <taxon>Rhynchosporeae</taxon>
        <taxon>Rhynchospora</taxon>
    </lineage>
</organism>
<evidence type="ECO:0000256" key="7">
    <source>
        <dbReference type="ARBA" id="ARBA00022430"/>
    </source>
</evidence>
<comment type="pathway">
    <text evidence="3 15">Amino-acid biosynthesis; L-leucine biosynthesis; L-leucine from 3-methyl-2-oxobutanoate: step 3/4.</text>
</comment>
<evidence type="ECO:0000313" key="18">
    <source>
        <dbReference type="Proteomes" id="UP001210211"/>
    </source>
</evidence>
<comment type="function">
    <text evidence="15">Catalyzes the oxidation of 3-carboxy-2-hydroxy-4-methylpentanoate (3-isopropylmalate) to 3-carboxy-4-methyl-2-oxopentanoate. The product decarboxylates to 4-methyl-2 oxopentanoate.</text>
</comment>
<comment type="subunit">
    <text evidence="5 15">Homodimer.</text>
</comment>
<keyword evidence="12 15" id="KW-0520">NAD</keyword>
<keyword evidence="8" id="KW-0028">Amino-acid biosynthesis</keyword>
<comment type="cofactor">
    <cofactor evidence="15">
        <name>Mg(2+)</name>
        <dbReference type="ChEBI" id="CHEBI:18420"/>
    </cofactor>
    <cofactor evidence="15">
        <name>Mn(2+)</name>
        <dbReference type="ChEBI" id="CHEBI:29035"/>
    </cofactor>
    <text evidence="15">Binds 1 Mg(2+) or Mn(2+) ion per subunit.</text>
</comment>
<dbReference type="Pfam" id="PF00180">
    <property type="entry name" value="Iso_dh"/>
    <property type="match status" value="1"/>
</dbReference>
<dbReference type="PROSITE" id="PS00470">
    <property type="entry name" value="IDH_IMDH"/>
    <property type="match status" value="1"/>
</dbReference>
<dbReference type="SMART" id="SM01329">
    <property type="entry name" value="Iso_dh"/>
    <property type="match status" value="1"/>
</dbReference>
<keyword evidence="18" id="KW-1185">Reference proteome</keyword>
<dbReference type="FunFam" id="3.40.718.10:FF:000004">
    <property type="entry name" value="3-isopropylmalate dehydrogenase"/>
    <property type="match status" value="1"/>
</dbReference>
<protein>
    <recommendedName>
        <fullName evidence="6 15">3-isopropylmalate dehydrogenase</fullName>
        <ecNumber evidence="6 15">1.1.1.85</ecNumber>
    </recommendedName>
</protein>
<evidence type="ECO:0000256" key="2">
    <source>
        <dbReference type="ARBA" id="ARBA00001936"/>
    </source>
</evidence>
<comment type="similarity">
    <text evidence="4">Belongs to the isocitrate and isopropylmalate dehydrogenases family.</text>
</comment>
<comment type="caution">
    <text evidence="17">The sequence shown here is derived from an EMBL/GenBank/DDBJ whole genome shotgun (WGS) entry which is preliminary data.</text>
</comment>
<proteinExistence type="inferred from homology"/>
<dbReference type="Gene3D" id="3.40.718.10">
    <property type="entry name" value="Isopropylmalate Dehydrogenase"/>
    <property type="match status" value="1"/>
</dbReference>
<name>A0AAD5ZIS6_9POAL</name>
<dbReference type="EMBL" id="JAMRDG010000001">
    <property type="protein sequence ID" value="KAJ3698556.1"/>
    <property type="molecule type" value="Genomic_DNA"/>
</dbReference>
<evidence type="ECO:0000256" key="3">
    <source>
        <dbReference type="ARBA" id="ARBA00004762"/>
    </source>
</evidence>
<dbReference type="HAMAP" id="MF_01033">
    <property type="entry name" value="LeuB_type1"/>
    <property type="match status" value="1"/>
</dbReference>
<evidence type="ECO:0000256" key="14">
    <source>
        <dbReference type="ARBA" id="ARBA00023304"/>
    </source>
</evidence>
<evidence type="ECO:0000256" key="6">
    <source>
        <dbReference type="ARBA" id="ARBA00013101"/>
    </source>
</evidence>
<gene>
    <name evidence="17" type="ORF">LUZ61_002261</name>
</gene>
<keyword evidence="11" id="KW-0560">Oxidoreductase</keyword>
<evidence type="ECO:0000256" key="5">
    <source>
        <dbReference type="ARBA" id="ARBA00011738"/>
    </source>
</evidence>
<feature type="domain" description="Isopropylmalate dehydrogenase-like" evidence="16">
    <location>
        <begin position="45"/>
        <end position="394"/>
    </location>
</feature>
<dbReference type="NCBIfam" id="TIGR00169">
    <property type="entry name" value="leuB"/>
    <property type="match status" value="1"/>
</dbReference>
<keyword evidence="10" id="KW-0460">Magnesium</keyword>
<accession>A0AAD5ZIS6</accession>
<evidence type="ECO:0000256" key="10">
    <source>
        <dbReference type="ARBA" id="ARBA00022842"/>
    </source>
</evidence>
<dbReference type="GO" id="GO:0003862">
    <property type="term" value="F:3-isopropylmalate dehydrogenase activity"/>
    <property type="evidence" value="ECO:0007669"/>
    <property type="project" value="UniProtKB-EC"/>
</dbReference>